<organism evidence="3 4">
    <name type="scientific">Triparma retinervis</name>
    <dbReference type="NCBI Taxonomy" id="2557542"/>
    <lineage>
        <taxon>Eukaryota</taxon>
        <taxon>Sar</taxon>
        <taxon>Stramenopiles</taxon>
        <taxon>Ochrophyta</taxon>
        <taxon>Bolidophyceae</taxon>
        <taxon>Parmales</taxon>
        <taxon>Triparmaceae</taxon>
        <taxon>Triparma</taxon>
    </lineage>
</organism>
<reference evidence="3" key="1">
    <citation type="submission" date="2022-07" db="EMBL/GenBank/DDBJ databases">
        <title>Genome analysis of Parmales, a sister group of diatoms, reveals the evolutionary specialization of diatoms from phago-mixotrophs to photoautotrophs.</title>
        <authorList>
            <person name="Ban H."/>
            <person name="Sato S."/>
            <person name="Yoshikawa S."/>
            <person name="Kazumasa Y."/>
            <person name="Nakamura Y."/>
            <person name="Ichinomiya M."/>
            <person name="Saitoh K."/>
            <person name="Sato N."/>
            <person name="Blanc-Mathieu R."/>
            <person name="Endo H."/>
            <person name="Kuwata A."/>
            <person name="Ogata H."/>
        </authorList>
    </citation>
    <scope>NUCLEOTIDE SEQUENCE</scope>
</reference>
<evidence type="ECO:0000256" key="1">
    <source>
        <dbReference type="SAM" id="MobiDB-lite"/>
    </source>
</evidence>
<feature type="domain" description="Helicase-associated" evidence="2">
    <location>
        <begin position="180"/>
        <end position="252"/>
    </location>
</feature>
<evidence type="ECO:0000259" key="2">
    <source>
        <dbReference type="Pfam" id="PF03457"/>
    </source>
</evidence>
<accession>A0A9W7DSZ2</accession>
<evidence type="ECO:0000313" key="3">
    <source>
        <dbReference type="EMBL" id="GMH53150.1"/>
    </source>
</evidence>
<dbReference type="PANTHER" id="PTHR37066">
    <property type="entry name" value="HELICASE-ASSOCIATED"/>
    <property type="match status" value="1"/>
</dbReference>
<comment type="caution">
    <text evidence="3">The sequence shown here is derived from an EMBL/GenBank/DDBJ whole genome shotgun (WGS) entry which is preliminary data.</text>
</comment>
<feature type="compositionally biased region" description="Polar residues" evidence="1">
    <location>
        <begin position="293"/>
        <end position="307"/>
    </location>
</feature>
<dbReference type="OrthoDB" id="66498at2759"/>
<dbReference type="PANTHER" id="PTHR37066:SF1">
    <property type="entry name" value="LNS2_PITP DOMAIN-CONTAINING PROTEIN"/>
    <property type="match status" value="1"/>
</dbReference>
<gene>
    <name evidence="3" type="ORF">TrRE_jg9063</name>
</gene>
<protein>
    <recommendedName>
        <fullName evidence="2">Helicase-associated domain-containing protein</fullName>
    </recommendedName>
</protein>
<sequence length="627" mass="69467">MSSSEEATEKKDEQEWQTVVSAFELYKSAFGDLKVPSRFIVPSMDPWPSQAWGMKLGLRVAGIRSTGRFVANDDVRRQQLDSMGFVWRLRNAPAADDDTSFEQIHDALKVYRQEVGNLDVPQSFVVPNAEPWDISTRGLPLGSKISLIRSKTYLRDNPSAEDKLREIGFEFDGKAAANNQRFKLVYDALTAYKAVHGDLLVPQPFVIPSNSDSYPEHTWGLRLGARVNAIRSQGTFVKTDPSRREMLDDIGFAWEPPPSLTGKKRGRKRKEEVEEPSTDETNLTLGDLANYSPVVNQQSPTWGTGTSPLEAGQGQGVAADPNSELAIMEREMALANSNSVWEFDDFNGYEFSDVVEALTVYNLAAGNWDVDPRLVCGEPLTVGGVADTVVDVEGSALGASDDGQLAVGEVEDDSVVANLIAAIEQDDDVYLGDLEGDDDDDDDDEGLEALMEQLSMLEDEGGDADVLGGGAGEGKEVEEEEVVVVVEEEEEEEFVTMEFPENLKGMKLGEITHRIRIGDVPVGHDPERKAMLDKIGFDWGNTSKYINAPFARVLAATYAYKKIRGDLCVERDFEIPEYDPWPAVLGGFELGHYVNEIRGQKELLAKEYPLKMQMLNQLNFLWLSKLD</sequence>
<proteinExistence type="predicted"/>
<dbReference type="Pfam" id="PF03457">
    <property type="entry name" value="HA"/>
    <property type="match status" value="1"/>
</dbReference>
<keyword evidence="4" id="KW-1185">Reference proteome</keyword>
<evidence type="ECO:0000313" key="4">
    <source>
        <dbReference type="Proteomes" id="UP001165082"/>
    </source>
</evidence>
<name>A0A9W7DSZ2_9STRA</name>
<feature type="region of interest" description="Disordered" evidence="1">
    <location>
        <begin position="251"/>
        <end position="318"/>
    </location>
</feature>
<dbReference type="InterPro" id="IPR005114">
    <property type="entry name" value="Helicase_assoc"/>
</dbReference>
<dbReference type="AlphaFoldDB" id="A0A9W7DSZ2"/>
<dbReference type="EMBL" id="BRXZ01000760">
    <property type="protein sequence ID" value="GMH53150.1"/>
    <property type="molecule type" value="Genomic_DNA"/>
</dbReference>
<dbReference type="Proteomes" id="UP001165082">
    <property type="component" value="Unassembled WGS sequence"/>
</dbReference>